<dbReference type="CDD" id="cd03219">
    <property type="entry name" value="ABC_Mj1267_LivG_branched"/>
    <property type="match status" value="1"/>
</dbReference>
<dbReference type="InterPro" id="IPR003439">
    <property type="entry name" value="ABC_transporter-like_ATP-bd"/>
</dbReference>
<keyword evidence="2" id="KW-0547">Nucleotide-binding</keyword>
<keyword evidence="3 5" id="KW-0067">ATP-binding</keyword>
<dbReference type="SMART" id="SM00382">
    <property type="entry name" value="AAA"/>
    <property type="match status" value="1"/>
</dbReference>
<evidence type="ECO:0000256" key="2">
    <source>
        <dbReference type="ARBA" id="ARBA00022741"/>
    </source>
</evidence>
<dbReference type="GO" id="GO:0016887">
    <property type="term" value="F:ATP hydrolysis activity"/>
    <property type="evidence" value="ECO:0007669"/>
    <property type="project" value="InterPro"/>
</dbReference>
<proteinExistence type="predicted"/>
<dbReference type="RefSeq" id="WP_184030681.1">
    <property type="nucleotide sequence ID" value="NZ_JACHFN010000012.1"/>
</dbReference>
<protein>
    <submittedName>
        <fullName evidence="5">Branched-chain amino acid transport system ATP-binding protein</fullName>
    </submittedName>
</protein>
<accession>A0A7W8GHK9</accession>
<evidence type="ECO:0000313" key="5">
    <source>
        <dbReference type="EMBL" id="MBB5235469.1"/>
    </source>
</evidence>
<dbReference type="Pfam" id="PF12399">
    <property type="entry name" value="BCA_ABC_TP_C"/>
    <property type="match status" value="1"/>
</dbReference>
<sequence>MPPVSAAPPAARQLHVENVTLTFGGLNALTDVSLIVPEGEIVSIIGPNGAGKTSLLNCISGFYHPTRGRITFGEHDLSRSAPNVVTGFGIARAFQNLELFRGLSVVENLLLARHTHLRYGLLDSLFFYGRASRQEAENRAYVERIVDFMELEAYRAHPVGTLSYGIQKRVEVARALTLAPRLLLLDEPMAGMNVEEKEDMVRFILDIQREQGITVVLIEHDLGVVMDISDRVYVLDFGQRIAGGTPAEVSADPRVIEAYTGVAQPGVAQPAAAPQGRAPAVGT</sequence>
<keyword evidence="6" id="KW-1185">Reference proteome</keyword>
<dbReference type="EMBL" id="JACHFN010000012">
    <property type="protein sequence ID" value="MBB5235469.1"/>
    <property type="molecule type" value="Genomic_DNA"/>
</dbReference>
<dbReference type="InterPro" id="IPR051120">
    <property type="entry name" value="ABC_AA/LPS_Transport"/>
</dbReference>
<dbReference type="PANTHER" id="PTHR45772">
    <property type="entry name" value="CONSERVED COMPONENT OF ABC TRANSPORTER FOR NATURAL AMINO ACIDS-RELATED"/>
    <property type="match status" value="1"/>
</dbReference>
<dbReference type="InterPro" id="IPR032823">
    <property type="entry name" value="BCA_ABC_TP_C"/>
</dbReference>
<dbReference type="GO" id="GO:0005886">
    <property type="term" value="C:plasma membrane"/>
    <property type="evidence" value="ECO:0007669"/>
    <property type="project" value="TreeGrafter"/>
</dbReference>
<dbReference type="PANTHER" id="PTHR45772:SF1">
    <property type="entry name" value="ABC TRANSPORTER ATP-BINDING PROTEIN"/>
    <property type="match status" value="1"/>
</dbReference>
<name>A0A7W8GHK9_9DEIO</name>
<reference evidence="5 6" key="1">
    <citation type="submission" date="2020-08" db="EMBL/GenBank/DDBJ databases">
        <title>Genomic Encyclopedia of Type Strains, Phase IV (KMG-IV): sequencing the most valuable type-strain genomes for metagenomic binning, comparative biology and taxonomic classification.</title>
        <authorList>
            <person name="Goeker M."/>
        </authorList>
    </citation>
    <scope>NUCLEOTIDE SEQUENCE [LARGE SCALE GENOMIC DNA]</scope>
    <source>
        <strain evidence="5 6">DSM 101791</strain>
    </source>
</reference>
<evidence type="ECO:0000256" key="1">
    <source>
        <dbReference type="ARBA" id="ARBA00022448"/>
    </source>
</evidence>
<evidence type="ECO:0000259" key="4">
    <source>
        <dbReference type="PROSITE" id="PS50893"/>
    </source>
</evidence>
<dbReference type="Gene3D" id="3.40.50.300">
    <property type="entry name" value="P-loop containing nucleotide triphosphate hydrolases"/>
    <property type="match status" value="1"/>
</dbReference>
<keyword evidence="1" id="KW-0813">Transport</keyword>
<dbReference type="InterPro" id="IPR027417">
    <property type="entry name" value="P-loop_NTPase"/>
</dbReference>
<dbReference type="InterPro" id="IPR003593">
    <property type="entry name" value="AAA+_ATPase"/>
</dbReference>
<feature type="domain" description="ABC transporter" evidence="4">
    <location>
        <begin position="14"/>
        <end position="262"/>
    </location>
</feature>
<dbReference type="Pfam" id="PF00005">
    <property type="entry name" value="ABC_tran"/>
    <property type="match status" value="1"/>
</dbReference>
<comment type="caution">
    <text evidence="5">The sequence shown here is derived from an EMBL/GenBank/DDBJ whole genome shotgun (WGS) entry which is preliminary data.</text>
</comment>
<evidence type="ECO:0000313" key="6">
    <source>
        <dbReference type="Proteomes" id="UP000525389"/>
    </source>
</evidence>
<dbReference type="PROSITE" id="PS50893">
    <property type="entry name" value="ABC_TRANSPORTER_2"/>
    <property type="match status" value="1"/>
</dbReference>
<dbReference type="SUPFAM" id="SSF52540">
    <property type="entry name" value="P-loop containing nucleoside triphosphate hydrolases"/>
    <property type="match status" value="1"/>
</dbReference>
<organism evidence="5 6">
    <name type="scientific">Deinococcus budaensis</name>
    <dbReference type="NCBI Taxonomy" id="1665626"/>
    <lineage>
        <taxon>Bacteria</taxon>
        <taxon>Thermotogati</taxon>
        <taxon>Deinococcota</taxon>
        <taxon>Deinococci</taxon>
        <taxon>Deinococcales</taxon>
        <taxon>Deinococcaceae</taxon>
        <taxon>Deinococcus</taxon>
    </lineage>
</organism>
<gene>
    <name evidence="5" type="ORF">HNQ09_002926</name>
</gene>
<dbReference type="Proteomes" id="UP000525389">
    <property type="component" value="Unassembled WGS sequence"/>
</dbReference>
<evidence type="ECO:0000256" key="3">
    <source>
        <dbReference type="ARBA" id="ARBA00022840"/>
    </source>
</evidence>
<dbReference type="FunFam" id="3.40.50.300:FF:000421">
    <property type="entry name" value="Branched-chain amino acid ABC transporter ATP-binding protein"/>
    <property type="match status" value="1"/>
</dbReference>
<dbReference type="AlphaFoldDB" id="A0A7W8GHK9"/>
<dbReference type="GO" id="GO:0005524">
    <property type="term" value="F:ATP binding"/>
    <property type="evidence" value="ECO:0007669"/>
    <property type="project" value="UniProtKB-KW"/>
</dbReference>